<evidence type="ECO:0000313" key="23">
    <source>
        <dbReference type="Proteomes" id="UP001596122"/>
    </source>
</evidence>
<evidence type="ECO:0000256" key="9">
    <source>
        <dbReference type="ARBA" id="ARBA00022958"/>
    </source>
</evidence>
<dbReference type="PROSITE" id="PS51385">
    <property type="entry name" value="YJEF_N"/>
    <property type="match status" value="1"/>
</dbReference>
<comment type="function">
    <text evidence="18">Catalyzes the epimerization of the S- and R-forms of NAD(P)HX, a damaged form of NAD(P)H that is a result of enzymatic or heat-dependent hydration. This is a prerequisite for the S-specific NAD(P)H-hydrate dehydratase to allow the repair of both epimers of NAD(P)HX.</text>
</comment>
<evidence type="ECO:0000256" key="7">
    <source>
        <dbReference type="ARBA" id="ARBA00022840"/>
    </source>
</evidence>
<comment type="similarity">
    <text evidence="3 19">In the N-terminal section; belongs to the NnrE/AIBP family.</text>
</comment>
<comment type="function">
    <text evidence="14 19">Bifunctional enzyme that catalyzes the epimerization of the S- and R-forms of NAD(P)HX and the dehydration of the S-form of NAD(P)HX at the expense of ADP, which is converted to AMP. This allows the repair of both epimers of NAD(P)HX, a damaged form of NAD(P)H that is a result of enzymatic or heat-dependent hydration.</text>
</comment>
<dbReference type="NCBIfam" id="TIGR00196">
    <property type="entry name" value="yjeF_cterm"/>
    <property type="match status" value="1"/>
</dbReference>
<organism evidence="22 23">
    <name type="scientific">Aquipuribacter nitratireducens</name>
    <dbReference type="NCBI Taxonomy" id="650104"/>
    <lineage>
        <taxon>Bacteria</taxon>
        <taxon>Bacillati</taxon>
        <taxon>Actinomycetota</taxon>
        <taxon>Actinomycetes</taxon>
        <taxon>Micrococcales</taxon>
        <taxon>Intrasporangiaceae</taxon>
        <taxon>Aquipuribacter</taxon>
    </lineage>
</organism>
<evidence type="ECO:0000256" key="13">
    <source>
        <dbReference type="ARBA" id="ARBA00023268"/>
    </source>
</evidence>
<dbReference type="EC" id="4.2.1.136" evidence="19"/>
<feature type="binding site" evidence="17">
    <location>
        <begin position="430"/>
        <end position="434"/>
    </location>
    <ligand>
        <name>AMP</name>
        <dbReference type="ChEBI" id="CHEBI:456215"/>
    </ligand>
</feature>
<dbReference type="InterPro" id="IPR029056">
    <property type="entry name" value="Ribokinase-like"/>
</dbReference>
<accession>A0ABW0GJL7</accession>
<evidence type="ECO:0000256" key="4">
    <source>
        <dbReference type="ARBA" id="ARBA00009524"/>
    </source>
</evidence>
<evidence type="ECO:0000256" key="1">
    <source>
        <dbReference type="ARBA" id="ARBA00000013"/>
    </source>
</evidence>
<dbReference type="Pfam" id="PF01256">
    <property type="entry name" value="Carb_kinase"/>
    <property type="match status" value="1"/>
</dbReference>
<keyword evidence="11 18" id="KW-0413">Isomerase</keyword>
<comment type="cofactor">
    <cofactor evidence="17">
        <name>Mg(2+)</name>
        <dbReference type="ChEBI" id="CHEBI:18420"/>
    </cofactor>
</comment>
<evidence type="ECO:0000256" key="16">
    <source>
        <dbReference type="ARBA" id="ARBA00049209"/>
    </source>
</evidence>
<feature type="binding site" evidence="17">
    <location>
        <position position="343"/>
    </location>
    <ligand>
        <name>(6S)-NADPHX</name>
        <dbReference type="ChEBI" id="CHEBI:64076"/>
    </ligand>
</feature>
<protein>
    <recommendedName>
        <fullName evidence="19">Bifunctional NAD(P)H-hydrate repair enzyme</fullName>
    </recommendedName>
    <alternativeName>
        <fullName evidence="19">Nicotinamide nucleotide repair protein</fullName>
    </alternativeName>
    <domain>
        <recommendedName>
            <fullName evidence="19">ADP-dependent (S)-NAD(P)H-hydrate dehydratase</fullName>
            <ecNumber evidence="19">4.2.1.136</ecNumber>
        </recommendedName>
        <alternativeName>
            <fullName evidence="19">ADP-dependent NAD(P)HX dehydratase</fullName>
        </alternativeName>
    </domain>
    <domain>
        <recommendedName>
            <fullName evidence="19">NAD(P)H-hydrate epimerase</fullName>
            <ecNumber evidence="19">5.1.99.6</ecNumber>
        </recommendedName>
    </domain>
</protein>
<keyword evidence="9 18" id="KW-0630">Potassium</keyword>
<evidence type="ECO:0000256" key="19">
    <source>
        <dbReference type="PIRNR" id="PIRNR017184"/>
    </source>
</evidence>
<evidence type="ECO:0000256" key="8">
    <source>
        <dbReference type="ARBA" id="ARBA00022857"/>
    </source>
</evidence>
<feature type="binding site" evidence="18">
    <location>
        <position position="142"/>
    </location>
    <ligand>
        <name>K(+)</name>
        <dbReference type="ChEBI" id="CHEBI:29103"/>
    </ligand>
</feature>
<keyword evidence="23" id="KW-1185">Reference proteome</keyword>
<keyword evidence="5 18" id="KW-0479">Metal-binding</keyword>
<dbReference type="PIRSF" id="PIRSF017184">
    <property type="entry name" value="Nnr"/>
    <property type="match status" value="1"/>
</dbReference>
<gene>
    <name evidence="17" type="primary">nnrD</name>
    <name evidence="18" type="synonym">nnrE</name>
    <name evidence="22" type="ORF">ACFPJ6_04860</name>
</gene>
<proteinExistence type="inferred from homology"/>
<keyword evidence="13" id="KW-0511">Multifunctional enzyme</keyword>
<dbReference type="InterPro" id="IPR036652">
    <property type="entry name" value="YjeF_N_dom_sf"/>
</dbReference>
<dbReference type="NCBIfam" id="TIGR00197">
    <property type="entry name" value="yjeF_nterm"/>
    <property type="match status" value="1"/>
</dbReference>
<keyword evidence="12 17" id="KW-0456">Lyase</keyword>
<evidence type="ECO:0000259" key="21">
    <source>
        <dbReference type="PROSITE" id="PS51385"/>
    </source>
</evidence>
<evidence type="ECO:0000259" key="20">
    <source>
        <dbReference type="PROSITE" id="PS51383"/>
    </source>
</evidence>
<keyword evidence="10 17" id="KW-0520">NAD</keyword>
<evidence type="ECO:0000256" key="14">
    <source>
        <dbReference type="ARBA" id="ARBA00025153"/>
    </source>
</evidence>
<comment type="subunit">
    <text evidence="17">Homotetramer.</text>
</comment>
<dbReference type="CDD" id="cd01171">
    <property type="entry name" value="YXKO-related"/>
    <property type="match status" value="1"/>
</dbReference>
<evidence type="ECO:0000256" key="2">
    <source>
        <dbReference type="ARBA" id="ARBA00000909"/>
    </source>
</evidence>
<evidence type="ECO:0000256" key="18">
    <source>
        <dbReference type="HAMAP-Rule" id="MF_01966"/>
    </source>
</evidence>
<evidence type="ECO:0000256" key="12">
    <source>
        <dbReference type="ARBA" id="ARBA00023239"/>
    </source>
</evidence>
<dbReference type="EC" id="5.1.99.6" evidence="19"/>
<dbReference type="HAMAP" id="MF_01965">
    <property type="entry name" value="NADHX_dehydratase"/>
    <property type="match status" value="1"/>
</dbReference>
<evidence type="ECO:0000256" key="6">
    <source>
        <dbReference type="ARBA" id="ARBA00022741"/>
    </source>
</evidence>
<feature type="binding site" evidence="17">
    <location>
        <position position="460"/>
    </location>
    <ligand>
        <name>(6S)-NADPHX</name>
        <dbReference type="ChEBI" id="CHEBI:64076"/>
    </ligand>
</feature>
<keyword evidence="6 17" id="KW-0547">Nucleotide-binding</keyword>
<dbReference type="InterPro" id="IPR030677">
    <property type="entry name" value="Nnr"/>
</dbReference>
<evidence type="ECO:0000256" key="10">
    <source>
        <dbReference type="ARBA" id="ARBA00023027"/>
    </source>
</evidence>
<dbReference type="PANTHER" id="PTHR12592:SF0">
    <property type="entry name" value="ATP-DEPENDENT (S)-NAD(P)H-HYDRATE DEHYDRATASE"/>
    <property type="match status" value="1"/>
</dbReference>
<name>A0ABW0GJL7_9MICO</name>
<evidence type="ECO:0000256" key="17">
    <source>
        <dbReference type="HAMAP-Rule" id="MF_01965"/>
    </source>
</evidence>
<evidence type="ECO:0000256" key="15">
    <source>
        <dbReference type="ARBA" id="ARBA00048238"/>
    </source>
</evidence>
<reference evidence="23" key="1">
    <citation type="journal article" date="2019" name="Int. J. Syst. Evol. Microbiol.">
        <title>The Global Catalogue of Microorganisms (GCM) 10K type strain sequencing project: providing services to taxonomists for standard genome sequencing and annotation.</title>
        <authorList>
            <consortium name="The Broad Institute Genomics Platform"/>
            <consortium name="The Broad Institute Genome Sequencing Center for Infectious Disease"/>
            <person name="Wu L."/>
            <person name="Ma J."/>
        </authorList>
    </citation>
    <scope>NUCLEOTIDE SEQUENCE [LARGE SCALE GENOMIC DNA]</scope>
    <source>
        <strain evidence="23">CCUG 43114</strain>
    </source>
</reference>
<dbReference type="SUPFAM" id="SSF53613">
    <property type="entry name" value="Ribokinase-like"/>
    <property type="match status" value="1"/>
</dbReference>
<comment type="similarity">
    <text evidence="4 19">In the C-terminal section; belongs to the NnrD/CARKD family.</text>
</comment>
<comment type="catalytic activity">
    <reaction evidence="16 17 19">
        <text>(6S)-NADPHX + ADP = AMP + phosphate + NADPH + H(+)</text>
        <dbReference type="Rhea" id="RHEA:32235"/>
        <dbReference type="ChEBI" id="CHEBI:15378"/>
        <dbReference type="ChEBI" id="CHEBI:43474"/>
        <dbReference type="ChEBI" id="CHEBI:57783"/>
        <dbReference type="ChEBI" id="CHEBI:64076"/>
        <dbReference type="ChEBI" id="CHEBI:456215"/>
        <dbReference type="ChEBI" id="CHEBI:456216"/>
        <dbReference type="EC" id="4.2.1.136"/>
    </reaction>
</comment>
<comment type="similarity">
    <text evidence="17">Belongs to the NnrD/CARKD family.</text>
</comment>
<feature type="binding site" evidence="18">
    <location>
        <position position="74"/>
    </location>
    <ligand>
        <name>K(+)</name>
        <dbReference type="ChEBI" id="CHEBI:29103"/>
    </ligand>
</feature>
<comment type="caution">
    <text evidence="22">The sequence shown here is derived from an EMBL/GenBank/DDBJ whole genome shotgun (WGS) entry which is preliminary data.</text>
</comment>
<feature type="domain" description="YjeF N-terminal" evidence="21">
    <location>
        <begin position="18"/>
        <end position="232"/>
    </location>
</feature>
<comment type="similarity">
    <text evidence="18">Belongs to the NnrE/AIBP family.</text>
</comment>
<dbReference type="Gene3D" id="3.40.1190.20">
    <property type="match status" value="1"/>
</dbReference>
<dbReference type="RefSeq" id="WP_340266942.1">
    <property type="nucleotide sequence ID" value="NZ_JBBEOG010000001.1"/>
</dbReference>
<feature type="binding site" evidence="18">
    <location>
        <begin position="73"/>
        <end position="77"/>
    </location>
    <ligand>
        <name>(6S)-NADPHX</name>
        <dbReference type="ChEBI" id="CHEBI:64076"/>
    </ligand>
</feature>
<feature type="binding site" evidence="18">
    <location>
        <begin position="146"/>
        <end position="152"/>
    </location>
    <ligand>
        <name>(6S)-NADPHX</name>
        <dbReference type="ChEBI" id="CHEBI:64076"/>
    </ligand>
</feature>
<feature type="binding site" evidence="18">
    <location>
        <position position="175"/>
    </location>
    <ligand>
        <name>(6S)-NADPHX</name>
        <dbReference type="ChEBI" id="CHEBI:64076"/>
    </ligand>
</feature>
<dbReference type="InterPro" id="IPR000631">
    <property type="entry name" value="CARKD"/>
</dbReference>
<dbReference type="InterPro" id="IPR004443">
    <property type="entry name" value="YjeF_N_dom"/>
</dbReference>
<dbReference type="HAMAP" id="MF_01966">
    <property type="entry name" value="NADHX_epimerase"/>
    <property type="match status" value="1"/>
</dbReference>
<feature type="binding site" evidence="18">
    <location>
        <position position="178"/>
    </location>
    <ligand>
        <name>K(+)</name>
        <dbReference type="ChEBI" id="CHEBI:29103"/>
    </ligand>
</feature>
<comment type="catalytic activity">
    <reaction evidence="15 17 19">
        <text>(6S)-NADHX + ADP = AMP + phosphate + NADH + H(+)</text>
        <dbReference type="Rhea" id="RHEA:32223"/>
        <dbReference type="ChEBI" id="CHEBI:15378"/>
        <dbReference type="ChEBI" id="CHEBI:43474"/>
        <dbReference type="ChEBI" id="CHEBI:57945"/>
        <dbReference type="ChEBI" id="CHEBI:64074"/>
        <dbReference type="ChEBI" id="CHEBI:456215"/>
        <dbReference type="ChEBI" id="CHEBI:456216"/>
        <dbReference type="EC" id="4.2.1.136"/>
    </reaction>
</comment>
<dbReference type="EMBL" id="JBHSLD010000006">
    <property type="protein sequence ID" value="MFC5380110.1"/>
    <property type="molecule type" value="Genomic_DNA"/>
</dbReference>
<dbReference type="Pfam" id="PF03853">
    <property type="entry name" value="YjeF_N"/>
    <property type="match status" value="1"/>
</dbReference>
<keyword evidence="7 17" id="KW-0067">ATP-binding</keyword>
<sequence>MSTLTWTPDAPGELLPGWRAADVAAADAARLATGVDLMAVAAHALAGRCAALLRERAGGVSGRAVVLLVGPGNNGGDALLAGASLRRRGAGVTALLLADRAHEGGVAGLRAAGGRVIRPHPDDEADLHHAADLVRDADLVVDGVLGIGARGAVRGAAHDLLERVALRGGAVVACDLPSGLDPDTGALSGPVLPADVTVTFGAAKAGLLLPRGRHVVGELVVVDLGLEEHLPDPALHLVRDGGAPDLPGPHVAVRWPRPWRDADKYARGVLGVAAGDDRYPGAAVLACSAAAASGVGMVRYVPADGRAAAVDPVGPLVLRAVPELLVQPLADVGRVQAWVVGPGVSEPDDPRVRHVLEEADEPAVVDAGALQAAARLTREGTLRRPDRLLLTPHRGELERVAGVLGLERREDAVDTARDVVARTGAVVLLKGADTVVLTPEGRTTVVPGGPPWLATAGAGDVLAGVAGALLAAGTAPGRAATLAAHVHAVAAHRASRGGPLHAALVADEVRGVVADALGARVPGEGLASGGAPVLWDDGARD</sequence>
<dbReference type="PROSITE" id="PS51383">
    <property type="entry name" value="YJEF_C_3"/>
    <property type="match status" value="1"/>
</dbReference>
<feature type="binding site" evidence="17">
    <location>
        <position position="393"/>
    </location>
    <ligand>
        <name>(6S)-NADPHX</name>
        <dbReference type="ChEBI" id="CHEBI:64076"/>
    </ligand>
</feature>
<evidence type="ECO:0000256" key="3">
    <source>
        <dbReference type="ARBA" id="ARBA00006001"/>
    </source>
</evidence>
<comment type="function">
    <text evidence="17">Catalyzes the dehydration of the S-form of NAD(P)HX at the expense of ADP, which is converted to AMP. Together with NAD(P)HX epimerase, which catalyzes the epimerization of the S- and R-forms, the enzyme allows the repair of both epimers of NAD(P)HX, a damaged form of NAD(P)H that is a result of enzymatic or heat-dependent hydration.</text>
</comment>
<comment type="catalytic activity">
    <reaction evidence="2 18 19">
        <text>(6R)-NADPHX = (6S)-NADPHX</text>
        <dbReference type="Rhea" id="RHEA:32227"/>
        <dbReference type="ChEBI" id="CHEBI:64076"/>
        <dbReference type="ChEBI" id="CHEBI:64077"/>
        <dbReference type="EC" id="5.1.99.6"/>
    </reaction>
</comment>
<comment type="cofactor">
    <cofactor evidence="18 19">
        <name>K(+)</name>
        <dbReference type="ChEBI" id="CHEBI:29103"/>
    </cofactor>
    <text evidence="18 19">Binds 1 potassium ion per subunit.</text>
</comment>
<keyword evidence="8 17" id="KW-0521">NADP</keyword>
<dbReference type="Proteomes" id="UP001596122">
    <property type="component" value="Unassembled WGS sequence"/>
</dbReference>
<evidence type="ECO:0000256" key="5">
    <source>
        <dbReference type="ARBA" id="ARBA00022723"/>
    </source>
</evidence>
<evidence type="ECO:0000256" key="11">
    <source>
        <dbReference type="ARBA" id="ARBA00023235"/>
    </source>
</evidence>
<feature type="binding site" evidence="17">
    <location>
        <position position="282"/>
    </location>
    <ligand>
        <name>(6S)-NADPHX</name>
        <dbReference type="ChEBI" id="CHEBI:64076"/>
    </ligand>
</feature>
<dbReference type="Gene3D" id="3.40.50.10260">
    <property type="entry name" value="YjeF N-terminal domain"/>
    <property type="match status" value="1"/>
</dbReference>
<feature type="binding site" evidence="17">
    <location>
        <position position="459"/>
    </location>
    <ligand>
        <name>AMP</name>
        <dbReference type="ChEBI" id="CHEBI:456215"/>
    </ligand>
</feature>
<comment type="catalytic activity">
    <reaction evidence="1 18 19">
        <text>(6R)-NADHX = (6S)-NADHX</text>
        <dbReference type="Rhea" id="RHEA:32215"/>
        <dbReference type="ChEBI" id="CHEBI:64074"/>
        <dbReference type="ChEBI" id="CHEBI:64075"/>
        <dbReference type="EC" id="5.1.99.6"/>
    </reaction>
</comment>
<dbReference type="SUPFAM" id="SSF64153">
    <property type="entry name" value="YjeF N-terminal domain-like"/>
    <property type="match status" value="1"/>
</dbReference>
<comment type="caution">
    <text evidence="18">Lacks conserved residue(s) required for the propagation of feature annotation.</text>
</comment>
<feature type="domain" description="YjeF C-terminal" evidence="20">
    <location>
        <begin position="247"/>
        <end position="516"/>
    </location>
</feature>
<evidence type="ECO:0000313" key="22">
    <source>
        <dbReference type="EMBL" id="MFC5380110.1"/>
    </source>
</evidence>
<dbReference type="PANTHER" id="PTHR12592">
    <property type="entry name" value="ATP-DEPENDENT (S)-NAD(P)H-HYDRATE DEHYDRATASE FAMILY MEMBER"/>
    <property type="match status" value="1"/>
</dbReference>